<dbReference type="EC" id="6.3.5.10" evidence="6"/>
<dbReference type="UniPathway" id="UPA00148"/>
<gene>
    <name evidence="6" type="ORF">MNBD_DELTA02-231</name>
</gene>
<comment type="pathway">
    <text evidence="1">Cofactor biosynthesis; adenosylcobalamin biosynthesis.</text>
</comment>
<reference evidence="6" key="1">
    <citation type="submission" date="2018-06" db="EMBL/GenBank/DDBJ databases">
        <authorList>
            <person name="Zhirakovskaya E."/>
        </authorList>
    </citation>
    <scope>NUCLEOTIDE SEQUENCE</scope>
</reference>
<dbReference type="PROSITE" id="PS51274">
    <property type="entry name" value="GATASE_COBBQ"/>
    <property type="match status" value="1"/>
</dbReference>
<dbReference type="Pfam" id="PF01656">
    <property type="entry name" value="CbiA"/>
    <property type="match status" value="1"/>
</dbReference>
<evidence type="ECO:0000313" key="6">
    <source>
        <dbReference type="EMBL" id="VAW36465.1"/>
    </source>
</evidence>
<dbReference type="NCBIfam" id="NF001989">
    <property type="entry name" value="PRK00784.1"/>
    <property type="match status" value="1"/>
</dbReference>
<keyword evidence="2" id="KW-0169">Cobalamin biosynthesis</keyword>
<feature type="domain" description="CobB/CobQ-like glutamine amidotransferase" evidence="5">
    <location>
        <begin position="263"/>
        <end position="458"/>
    </location>
</feature>
<dbReference type="GO" id="GO:0009236">
    <property type="term" value="P:cobalamin biosynthetic process"/>
    <property type="evidence" value="ECO:0007669"/>
    <property type="project" value="UniProtKB-UniPathway"/>
</dbReference>
<sequence length="515" mass="54412">MNSVSSRARSVMVQGTSSHAGKSVITAAICRILSDRGLRVAPFKAQNMSLNSFITACGGEVGRAQAFQAEAARCELTPDMNPVLLKPTGEQSSQVIIQGKVHSNMAARAFHAFKKEAMSYVLESYNRLAEGFDVIVMEGAGSPAEINLRENDIANMGTALATGSPVVIVGDIDRGGIFASLVGTMELLSEAERALVKGFIINRFRGDVTLLDPGLEFLREKTGVETLGVIPFIEGLGIHDEDGLSVEAAGVVNIKKAAVDSLRIVVPRLPRISNFTDFDPLRAEPLIDFDYIDSPEGLAGADLLILPGTKNTIADLRWLGERGILAAIKAYHSQGGMVGGICGGYQMLGMTISDPEGLEGAASKVEGLGFIDVETVLAPTKTTKRAVGRAGKGLLKATEEVSGYEIHMGRTTPGRGSVEGVAAFAGLVSDGRAHSDGAVSKDGLVWGTYLHGLFDSDGFRGALINLLRERRGLDTASVTDFEALKEASIVKLAAGVEEAIGCEKLMEIIGLPLKL</sequence>
<dbReference type="AlphaFoldDB" id="A0A3B0UYV3"/>
<evidence type="ECO:0000256" key="1">
    <source>
        <dbReference type="ARBA" id="ARBA00004953"/>
    </source>
</evidence>
<evidence type="ECO:0000259" key="5">
    <source>
        <dbReference type="Pfam" id="PF07685"/>
    </source>
</evidence>
<feature type="domain" description="CobQ/CobB/MinD/ParA nucleotide binding" evidence="4">
    <location>
        <begin position="11"/>
        <end position="243"/>
    </location>
</feature>
<evidence type="ECO:0000256" key="2">
    <source>
        <dbReference type="ARBA" id="ARBA00022573"/>
    </source>
</evidence>
<dbReference type="InterPro" id="IPR029062">
    <property type="entry name" value="Class_I_gatase-like"/>
</dbReference>
<keyword evidence="6" id="KW-0436">Ligase</keyword>
<evidence type="ECO:0000259" key="4">
    <source>
        <dbReference type="Pfam" id="PF01656"/>
    </source>
</evidence>
<dbReference type="InterPro" id="IPR004459">
    <property type="entry name" value="CobQ_synth"/>
</dbReference>
<dbReference type="GO" id="GO:0051921">
    <property type="term" value="F:adenosylcobyric acid synthase (glutamine-hydrolyzing) activity"/>
    <property type="evidence" value="ECO:0007669"/>
    <property type="project" value="UniProtKB-EC"/>
</dbReference>
<name>A0A3B0UYV3_9ZZZZ</name>
<proteinExistence type="inferred from homology"/>
<dbReference type="HAMAP" id="MF_00028">
    <property type="entry name" value="CobQ"/>
    <property type="match status" value="1"/>
</dbReference>
<organism evidence="6">
    <name type="scientific">hydrothermal vent metagenome</name>
    <dbReference type="NCBI Taxonomy" id="652676"/>
    <lineage>
        <taxon>unclassified sequences</taxon>
        <taxon>metagenomes</taxon>
        <taxon>ecological metagenomes</taxon>
    </lineage>
</organism>
<keyword evidence="3" id="KW-0315">Glutamine amidotransferase</keyword>
<dbReference type="EMBL" id="UOEZ01000041">
    <property type="protein sequence ID" value="VAW36465.1"/>
    <property type="molecule type" value="Genomic_DNA"/>
</dbReference>
<dbReference type="NCBIfam" id="TIGR00313">
    <property type="entry name" value="cobQ"/>
    <property type="match status" value="1"/>
</dbReference>
<dbReference type="Gene3D" id="3.40.50.880">
    <property type="match status" value="1"/>
</dbReference>
<dbReference type="PANTHER" id="PTHR21343">
    <property type="entry name" value="DETHIOBIOTIN SYNTHETASE"/>
    <property type="match status" value="1"/>
</dbReference>
<dbReference type="CDD" id="cd01750">
    <property type="entry name" value="GATase1_CobQ"/>
    <property type="match status" value="1"/>
</dbReference>
<dbReference type="PANTHER" id="PTHR21343:SF1">
    <property type="entry name" value="COBYRIC ACID SYNTHASE"/>
    <property type="match status" value="1"/>
</dbReference>
<dbReference type="InterPro" id="IPR002586">
    <property type="entry name" value="CobQ/CobB/MinD/ParA_Nub-bd_dom"/>
</dbReference>
<dbReference type="InterPro" id="IPR011698">
    <property type="entry name" value="GATase_3"/>
</dbReference>
<evidence type="ECO:0000256" key="3">
    <source>
        <dbReference type="ARBA" id="ARBA00022962"/>
    </source>
</evidence>
<protein>
    <submittedName>
        <fullName evidence="6">Cobyric acid synthase</fullName>
        <ecNumber evidence="6">6.3.5.10</ecNumber>
    </submittedName>
</protein>
<dbReference type="SUPFAM" id="SSF52317">
    <property type="entry name" value="Class I glutamine amidotransferase-like"/>
    <property type="match status" value="1"/>
</dbReference>
<dbReference type="SUPFAM" id="SSF52540">
    <property type="entry name" value="P-loop containing nucleoside triphosphate hydrolases"/>
    <property type="match status" value="1"/>
</dbReference>
<dbReference type="Pfam" id="PF07685">
    <property type="entry name" value="GATase_3"/>
    <property type="match status" value="1"/>
</dbReference>
<accession>A0A3B0UYV3</accession>
<dbReference type="InterPro" id="IPR047045">
    <property type="entry name" value="CobQ_N"/>
</dbReference>
<dbReference type="CDD" id="cd05389">
    <property type="entry name" value="CobQ_N"/>
    <property type="match status" value="1"/>
</dbReference>
<dbReference type="InterPro" id="IPR033949">
    <property type="entry name" value="CobQ_GATase1"/>
</dbReference>
<dbReference type="Gene3D" id="3.40.50.300">
    <property type="entry name" value="P-loop containing nucleotide triphosphate hydrolases"/>
    <property type="match status" value="1"/>
</dbReference>
<dbReference type="InterPro" id="IPR027417">
    <property type="entry name" value="P-loop_NTPase"/>
</dbReference>